<keyword evidence="2" id="KW-0472">Membrane</keyword>
<dbReference type="Proteomes" id="UP000053766">
    <property type="component" value="Unassembled WGS sequence"/>
</dbReference>
<evidence type="ECO:0000313" key="3">
    <source>
        <dbReference type="EMBL" id="KJH48137.1"/>
    </source>
</evidence>
<evidence type="ECO:0000313" key="4">
    <source>
        <dbReference type="Proteomes" id="UP000053766"/>
    </source>
</evidence>
<protein>
    <submittedName>
        <fullName evidence="3">Uncharacterized protein</fullName>
    </submittedName>
</protein>
<name>A0A0D8XWE3_DICVI</name>
<keyword evidence="4" id="KW-1185">Reference proteome</keyword>
<organism evidence="3 4">
    <name type="scientific">Dictyocaulus viviparus</name>
    <name type="common">Bovine lungworm</name>
    <dbReference type="NCBI Taxonomy" id="29172"/>
    <lineage>
        <taxon>Eukaryota</taxon>
        <taxon>Metazoa</taxon>
        <taxon>Ecdysozoa</taxon>
        <taxon>Nematoda</taxon>
        <taxon>Chromadorea</taxon>
        <taxon>Rhabditida</taxon>
        <taxon>Rhabditina</taxon>
        <taxon>Rhabditomorpha</taxon>
        <taxon>Strongyloidea</taxon>
        <taxon>Metastrongylidae</taxon>
        <taxon>Dictyocaulus</taxon>
    </lineage>
</organism>
<dbReference type="EMBL" id="KN716278">
    <property type="protein sequence ID" value="KJH48137.1"/>
    <property type="molecule type" value="Genomic_DNA"/>
</dbReference>
<accession>A0A0D8XWE3</accession>
<dbReference type="OrthoDB" id="5866928at2759"/>
<keyword evidence="2" id="KW-1133">Transmembrane helix</keyword>
<dbReference type="STRING" id="29172.A0A0D8XWE3"/>
<evidence type="ECO:0000256" key="2">
    <source>
        <dbReference type="SAM" id="Phobius"/>
    </source>
</evidence>
<proteinExistence type="predicted"/>
<evidence type="ECO:0000256" key="1">
    <source>
        <dbReference type="SAM" id="MobiDB-lite"/>
    </source>
</evidence>
<gene>
    <name evidence="3" type="ORF">DICVIV_05751</name>
</gene>
<reference evidence="3 4" key="1">
    <citation type="submission" date="2013-11" db="EMBL/GenBank/DDBJ databases">
        <title>Draft genome of the bovine lungworm Dictyocaulus viviparus.</title>
        <authorList>
            <person name="Mitreva M."/>
        </authorList>
    </citation>
    <scope>NUCLEOTIDE SEQUENCE [LARGE SCALE GENOMIC DNA]</scope>
    <source>
        <strain evidence="3 4">HannoverDv2000</strain>
    </source>
</reference>
<feature type="transmembrane region" description="Helical" evidence="2">
    <location>
        <begin position="171"/>
        <end position="191"/>
    </location>
</feature>
<keyword evidence="2" id="KW-0812">Transmembrane</keyword>
<dbReference type="AlphaFoldDB" id="A0A0D8XWE3"/>
<sequence length="277" mass="31192">MTCSMIFVQCDRSPCPMVTRCVPTVCEYNVLYKISTVTHCHVSRVGITDDVSSPYFDEVDDFIGMYELGFSLTGPQILPSTRRQAELALGHFLSERFFIPISSINEVIIMNDNTVRFIVKHAKANVIAKNISEAVTSGLEINLNGNYYRAEPHTWFSHQIVEAESLKTAKAIFWALCSIVIVIAVIIFITLCGTCASMYRSASNTTENSTEYIASQLDFATQSTPRDRSQRCQQPYPRHNDSSHLPSRSTQIRLAQSIPEIPLISIDRQFVPHLRSM</sequence>
<reference evidence="4" key="2">
    <citation type="journal article" date="2016" name="Sci. Rep.">
        <title>Dictyocaulus viviparus genome, variome and transcriptome elucidate lungworm biology and support future intervention.</title>
        <authorList>
            <person name="McNulty S.N."/>
            <person name="Strube C."/>
            <person name="Rosa B.A."/>
            <person name="Martin J.C."/>
            <person name="Tyagi R."/>
            <person name="Choi Y.J."/>
            <person name="Wang Q."/>
            <person name="Hallsworth Pepin K."/>
            <person name="Zhang X."/>
            <person name="Ozersky P."/>
            <person name="Wilson R.K."/>
            <person name="Sternberg P.W."/>
            <person name="Gasser R.B."/>
            <person name="Mitreva M."/>
        </authorList>
    </citation>
    <scope>NUCLEOTIDE SEQUENCE [LARGE SCALE GENOMIC DNA]</scope>
    <source>
        <strain evidence="4">HannoverDv2000</strain>
    </source>
</reference>
<feature type="region of interest" description="Disordered" evidence="1">
    <location>
        <begin position="221"/>
        <end position="248"/>
    </location>
</feature>